<dbReference type="InterPro" id="IPR001753">
    <property type="entry name" value="Enoyl-CoA_hydra/iso"/>
</dbReference>
<proteinExistence type="inferred from homology"/>
<evidence type="ECO:0000313" key="3">
    <source>
        <dbReference type="EMBL" id="SDG16130.1"/>
    </source>
</evidence>
<accession>A0A1G7S1Z6</accession>
<comment type="similarity">
    <text evidence="1 2">Belongs to the enoyl-CoA hydratase/isomerase family.</text>
</comment>
<dbReference type="EMBL" id="FNCG01000002">
    <property type="protein sequence ID" value="SDG16130.1"/>
    <property type="molecule type" value="Genomic_DNA"/>
</dbReference>
<dbReference type="PANTHER" id="PTHR11941:SF45">
    <property type="entry name" value="ENOYL-COA DELTA ISOMERASE 1, MITOCHONDRIAL"/>
    <property type="match status" value="1"/>
</dbReference>
<dbReference type="PROSITE" id="PS00166">
    <property type="entry name" value="ENOYL_COA_HYDRATASE"/>
    <property type="match status" value="1"/>
</dbReference>
<evidence type="ECO:0000256" key="1">
    <source>
        <dbReference type="ARBA" id="ARBA00005254"/>
    </source>
</evidence>
<dbReference type="InterPro" id="IPR029045">
    <property type="entry name" value="ClpP/crotonase-like_dom_sf"/>
</dbReference>
<dbReference type="Proteomes" id="UP000199705">
    <property type="component" value="Unassembled WGS sequence"/>
</dbReference>
<evidence type="ECO:0000313" key="4">
    <source>
        <dbReference type="Proteomes" id="UP000199705"/>
    </source>
</evidence>
<dbReference type="STRING" id="551996.SAMN05192573_102408"/>
<dbReference type="AlphaFoldDB" id="A0A1G7S1Z6"/>
<evidence type="ECO:0000256" key="2">
    <source>
        <dbReference type="RuleBase" id="RU003707"/>
    </source>
</evidence>
<reference evidence="4" key="1">
    <citation type="submission" date="2016-10" db="EMBL/GenBank/DDBJ databases">
        <authorList>
            <person name="Varghese N."/>
            <person name="Submissions S."/>
        </authorList>
    </citation>
    <scope>NUCLEOTIDE SEQUENCE [LARGE SCALE GENOMIC DNA]</scope>
    <source>
        <strain evidence="4">Gh-67</strain>
    </source>
</reference>
<keyword evidence="4" id="KW-1185">Reference proteome</keyword>
<dbReference type="GO" id="GO:0006635">
    <property type="term" value="P:fatty acid beta-oxidation"/>
    <property type="evidence" value="ECO:0007669"/>
    <property type="project" value="TreeGrafter"/>
</dbReference>
<name>A0A1G7S1Z6_9SPHI</name>
<dbReference type="PANTHER" id="PTHR11941">
    <property type="entry name" value="ENOYL-COA HYDRATASE-RELATED"/>
    <property type="match status" value="1"/>
</dbReference>
<protein>
    <submittedName>
        <fullName evidence="3">Enoyl-CoA hydratase/carnithine racemase</fullName>
    </submittedName>
</protein>
<dbReference type="Pfam" id="PF00378">
    <property type="entry name" value="ECH_1"/>
    <property type="match status" value="1"/>
</dbReference>
<dbReference type="GO" id="GO:0003824">
    <property type="term" value="F:catalytic activity"/>
    <property type="evidence" value="ECO:0007669"/>
    <property type="project" value="InterPro"/>
</dbReference>
<dbReference type="SUPFAM" id="SSF52096">
    <property type="entry name" value="ClpP/crotonase"/>
    <property type="match status" value="1"/>
</dbReference>
<dbReference type="RefSeq" id="WP_091163286.1">
    <property type="nucleotide sequence ID" value="NZ_FNCG01000002.1"/>
</dbReference>
<dbReference type="CDD" id="cd06558">
    <property type="entry name" value="crotonase-like"/>
    <property type="match status" value="1"/>
</dbReference>
<dbReference type="InterPro" id="IPR018376">
    <property type="entry name" value="Enoyl-CoA_hyd/isom_CS"/>
</dbReference>
<dbReference type="Gene3D" id="3.90.226.10">
    <property type="entry name" value="2-enoyl-CoA Hydratase, Chain A, domain 1"/>
    <property type="match status" value="1"/>
</dbReference>
<organism evidence="3 4">
    <name type="scientific">Mucilaginibacter gossypii</name>
    <dbReference type="NCBI Taxonomy" id="551996"/>
    <lineage>
        <taxon>Bacteria</taxon>
        <taxon>Pseudomonadati</taxon>
        <taxon>Bacteroidota</taxon>
        <taxon>Sphingobacteriia</taxon>
        <taxon>Sphingobacteriales</taxon>
        <taxon>Sphingobacteriaceae</taxon>
        <taxon>Mucilaginibacter</taxon>
    </lineage>
</organism>
<sequence>MNTFQTTIQGRLVTISLDRGRSNAINHEMVKELAACIKTLEHDDNVGGVILTGKEGFFSSGIDLIEAYDYDEAQSRQFWVDFLALQNTLAAFRKPLVAAISGHSPAGGCILAICCDYRVMVEGAFIIGLNEVPVGIIVPDSVFSLYAFWLGQRKAYQYLIEGKLLKVNEALEAGLVDETAAPDKLMSAAIEKVMAYIKLNPVTWTESKLNLRKELIGKLKADQTDTLNKMLKQWWAPETRQGLQMMIQNLKSKNTAVK</sequence>
<gene>
    <name evidence="3" type="ORF">SAMN05192573_102408</name>
</gene>